<dbReference type="STRING" id="268505.A0A2A9PGU9"/>
<reference evidence="1 2" key="2">
    <citation type="journal article" date="2017" name="Sci. Rep.">
        <title>Ant-infecting Ophiocordyceps genomes reveal a high diversity of potential behavioral manipulation genes and a possible major role for enterotoxins.</title>
        <authorList>
            <person name="de Bekker C."/>
            <person name="Ohm R.A."/>
            <person name="Evans H.C."/>
            <person name="Brachmann A."/>
            <person name="Hughes D.P."/>
        </authorList>
    </citation>
    <scope>NUCLEOTIDE SEQUENCE [LARGE SCALE GENOMIC DNA]</scope>
    <source>
        <strain evidence="1 2">SC16a</strain>
    </source>
</reference>
<accession>A0A2A9PGU9</accession>
<dbReference type="OrthoDB" id="46529at2759"/>
<protein>
    <submittedName>
        <fullName evidence="1">Uncharacterized protein</fullName>
    </submittedName>
</protein>
<comment type="caution">
    <text evidence="1">The sequence shown here is derived from an EMBL/GenBank/DDBJ whole genome shotgun (WGS) entry which is preliminary data.</text>
</comment>
<organism evidence="1 2">
    <name type="scientific">Ophiocordyceps unilateralis</name>
    <name type="common">Zombie-ant fungus</name>
    <name type="synonym">Torrubia unilateralis</name>
    <dbReference type="NCBI Taxonomy" id="268505"/>
    <lineage>
        <taxon>Eukaryota</taxon>
        <taxon>Fungi</taxon>
        <taxon>Dikarya</taxon>
        <taxon>Ascomycota</taxon>
        <taxon>Pezizomycotina</taxon>
        <taxon>Sordariomycetes</taxon>
        <taxon>Hypocreomycetidae</taxon>
        <taxon>Hypocreales</taxon>
        <taxon>Ophiocordycipitaceae</taxon>
        <taxon>Ophiocordyceps</taxon>
    </lineage>
</organism>
<dbReference type="AlphaFoldDB" id="A0A2A9PGU9"/>
<keyword evidence="2" id="KW-1185">Reference proteome</keyword>
<evidence type="ECO:0000313" key="2">
    <source>
        <dbReference type="Proteomes" id="UP000037136"/>
    </source>
</evidence>
<proteinExistence type="predicted"/>
<evidence type="ECO:0000313" key="1">
    <source>
        <dbReference type="EMBL" id="PFH60715.1"/>
    </source>
</evidence>
<dbReference type="EMBL" id="LAZP02000111">
    <property type="protein sequence ID" value="PFH60715.1"/>
    <property type="molecule type" value="Genomic_DNA"/>
</dbReference>
<dbReference type="Proteomes" id="UP000037136">
    <property type="component" value="Unassembled WGS sequence"/>
</dbReference>
<gene>
    <name evidence="1" type="ORF">XA68_10471</name>
</gene>
<name>A0A2A9PGU9_OPHUN</name>
<sequence>MLFSASKSHCGTCHKPLDHNVPHQDEAGAATVPDDLELECGCHFHWECMMGAASRVALSLKCPACSMFVVVGKEWPSITEGFLDTLSGVIMAKYRSAGGRQEDVDLLPILTEAVYMKSCPEARLPRALHLLCAKGDVAGMLELLDQNPKPEELVLSTDPMNNHCGLLHVAVDKQQEKAVWLLLWLASGLPTNAFPSAAREAIEAMNLSRMHTGQSSDIRNKKDCLGRTAEQIARQKPEAWAALLEAGVLAEPDRSAM</sequence>
<reference evidence="1 2" key="1">
    <citation type="journal article" date="2015" name="BMC Genomics">
        <title>Gene expression during zombie ant biting behavior reflects the complexity underlying fungal parasitic behavioral manipulation.</title>
        <authorList>
            <person name="de Bekker C."/>
            <person name="Ohm R.A."/>
            <person name="Loreto R.G."/>
            <person name="Sebastian A."/>
            <person name="Albert I."/>
            <person name="Merrow M."/>
            <person name="Brachmann A."/>
            <person name="Hughes D.P."/>
        </authorList>
    </citation>
    <scope>NUCLEOTIDE SEQUENCE [LARGE SCALE GENOMIC DNA]</scope>
    <source>
        <strain evidence="1 2">SC16a</strain>
    </source>
</reference>